<name>A0A8J5P1K8_FUSOX</name>
<dbReference type="EMBL" id="JAELUR010000020">
    <property type="protein sequence ID" value="KAG7416560.1"/>
    <property type="molecule type" value="Genomic_DNA"/>
</dbReference>
<comment type="caution">
    <text evidence="2">The sequence shown here is derived from an EMBL/GenBank/DDBJ whole genome shotgun (WGS) entry which is preliminary data.</text>
</comment>
<gene>
    <name evidence="2" type="ORF">Forpi1262_v016695</name>
</gene>
<sequence>MPKLNVYKPAHVSTGENSNLPHMNIPNTMASPEKQQNGPPSQSPEKQEPAVAGDNAEEGPKPKPTRLKRFMDKIGLDAPTLILMFKSDPLKLPFASSRTAHADVFLLSAEAPSLL</sequence>
<feature type="compositionally biased region" description="Polar residues" evidence="1">
    <location>
        <begin position="14"/>
        <end position="44"/>
    </location>
</feature>
<proteinExistence type="predicted"/>
<accession>A0A8J5P1K8</accession>
<reference evidence="2" key="1">
    <citation type="submission" date="2021-04" db="EMBL/GenBank/DDBJ databases">
        <title>First draft genome resource for Brassicaceae pathogens Fusarium oxysporum f. sp. raphani and Fusarium oxysporum f. sp. rapae.</title>
        <authorList>
            <person name="Asai S."/>
        </authorList>
    </citation>
    <scope>NUCLEOTIDE SEQUENCE</scope>
    <source>
        <strain evidence="2">Tf1262</strain>
    </source>
</reference>
<dbReference type="Proteomes" id="UP000693942">
    <property type="component" value="Unassembled WGS sequence"/>
</dbReference>
<evidence type="ECO:0000313" key="2">
    <source>
        <dbReference type="EMBL" id="KAG7416560.1"/>
    </source>
</evidence>
<evidence type="ECO:0000256" key="1">
    <source>
        <dbReference type="SAM" id="MobiDB-lite"/>
    </source>
</evidence>
<organism evidence="2 3">
    <name type="scientific">Fusarium oxysporum f. sp. raphani</name>
    <dbReference type="NCBI Taxonomy" id="96318"/>
    <lineage>
        <taxon>Eukaryota</taxon>
        <taxon>Fungi</taxon>
        <taxon>Dikarya</taxon>
        <taxon>Ascomycota</taxon>
        <taxon>Pezizomycotina</taxon>
        <taxon>Sordariomycetes</taxon>
        <taxon>Hypocreomycetidae</taxon>
        <taxon>Hypocreales</taxon>
        <taxon>Nectriaceae</taxon>
        <taxon>Fusarium</taxon>
        <taxon>Fusarium oxysporum species complex</taxon>
    </lineage>
</organism>
<feature type="region of interest" description="Disordered" evidence="1">
    <location>
        <begin position="1"/>
        <end position="68"/>
    </location>
</feature>
<evidence type="ECO:0000313" key="3">
    <source>
        <dbReference type="Proteomes" id="UP000693942"/>
    </source>
</evidence>
<protein>
    <submittedName>
        <fullName evidence="2">Uncharacterized protein</fullName>
    </submittedName>
</protein>
<dbReference type="AlphaFoldDB" id="A0A8J5P1K8"/>